<feature type="domain" description="Chitin-binding type-2" evidence="7">
    <location>
        <begin position="17"/>
        <end position="75"/>
    </location>
</feature>
<dbReference type="FunCoup" id="A0A194QMB1">
    <property type="interactions" value="20"/>
</dbReference>
<name>A0A194QMB1_PAPMA</name>
<organism evidence="8 9">
    <name type="scientific">Papilio machaon</name>
    <name type="common">Old World swallowtail butterfly</name>
    <dbReference type="NCBI Taxonomy" id="76193"/>
    <lineage>
        <taxon>Eukaryota</taxon>
        <taxon>Metazoa</taxon>
        <taxon>Ecdysozoa</taxon>
        <taxon>Arthropoda</taxon>
        <taxon>Hexapoda</taxon>
        <taxon>Insecta</taxon>
        <taxon>Pterygota</taxon>
        <taxon>Neoptera</taxon>
        <taxon>Endopterygota</taxon>
        <taxon>Lepidoptera</taxon>
        <taxon>Glossata</taxon>
        <taxon>Ditrysia</taxon>
        <taxon>Papilionoidea</taxon>
        <taxon>Papilionidae</taxon>
        <taxon>Papilioninae</taxon>
        <taxon>Papilio</taxon>
    </lineage>
</organism>
<dbReference type="SUPFAM" id="SSF57625">
    <property type="entry name" value="Invertebrate chitin-binding proteins"/>
    <property type="match status" value="4"/>
</dbReference>
<reference evidence="8 9" key="1">
    <citation type="journal article" date="2015" name="Nat. Commun.">
        <title>Outbred genome sequencing and CRISPR/Cas9 gene editing in butterflies.</title>
        <authorList>
            <person name="Li X."/>
            <person name="Fan D."/>
            <person name="Zhang W."/>
            <person name="Liu G."/>
            <person name="Zhang L."/>
            <person name="Zhao L."/>
            <person name="Fang X."/>
            <person name="Chen L."/>
            <person name="Dong Y."/>
            <person name="Chen Y."/>
            <person name="Ding Y."/>
            <person name="Zhao R."/>
            <person name="Feng M."/>
            <person name="Zhu Y."/>
            <person name="Feng Y."/>
            <person name="Jiang X."/>
            <person name="Zhu D."/>
            <person name="Xiang H."/>
            <person name="Feng X."/>
            <person name="Li S."/>
            <person name="Wang J."/>
            <person name="Zhang G."/>
            <person name="Kronforst M.R."/>
            <person name="Wang W."/>
        </authorList>
    </citation>
    <scope>NUCLEOTIDE SEQUENCE [LARGE SCALE GENOMIC DNA]</scope>
    <source>
        <strain evidence="8">Ya'a_city_454_Pm</strain>
        <tissue evidence="8">Whole body</tissue>
    </source>
</reference>
<dbReference type="PANTHER" id="PTHR23301">
    <property type="entry name" value="CHITIN BINDING PERITROPHIN-A"/>
    <property type="match status" value="1"/>
</dbReference>
<keyword evidence="4" id="KW-1015">Disulfide bond</keyword>
<keyword evidence="9" id="KW-1185">Reference proteome</keyword>
<feature type="domain" description="Chitin-binding type-2" evidence="7">
    <location>
        <begin position="85"/>
        <end position="145"/>
    </location>
</feature>
<dbReference type="GO" id="GO:0008061">
    <property type="term" value="F:chitin binding"/>
    <property type="evidence" value="ECO:0007669"/>
    <property type="project" value="UniProtKB-KW"/>
</dbReference>
<dbReference type="EMBL" id="KQ461195">
    <property type="protein sequence ID" value="KPJ06662.1"/>
    <property type="molecule type" value="Genomic_DNA"/>
</dbReference>
<feature type="chain" id="PRO_5008264481" evidence="6">
    <location>
        <begin position="17"/>
        <end position="290"/>
    </location>
</feature>
<feature type="domain" description="Chitin-binding type-2" evidence="7">
    <location>
        <begin position="207"/>
        <end position="274"/>
    </location>
</feature>
<dbReference type="AlphaFoldDB" id="A0A194QMB1"/>
<proteinExistence type="predicted"/>
<dbReference type="InterPro" id="IPR051940">
    <property type="entry name" value="Chitin_bind-dev_reg"/>
</dbReference>
<dbReference type="InterPro" id="IPR036508">
    <property type="entry name" value="Chitin-bd_dom_sf"/>
</dbReference>
<keyword evidence="3" id="KW-0677">Repeat</keyword>
<sequence length="290" mass="32346">MKVFIVLTAVAALASAQFKCPNKDGQYEDDRQCDKFYECVDGVATTKICPDGLVFDPTIRKINKCDQPFNVDCGDRTELQPPKPTSQCPRRNGFFAHPDPSVCNVFFNCIEGDAIEVKCTAGLHFDEYSGTCVWPDSAGRQGCQVQEKKTKDGFECPKEQLVDAQGQAVAHPKFPHPNDCQRFYVCLNGVEPRDLGCQVGEVYNEESQKCDAPENVRGWSAVAHPKFPHPNDCQRFYVCLNGVEPRDLGCQVGEVYNEESQKCDAPENVRGCEDWYKDAEEAAPAPKSRN</sequence>
<gene>
    <name evidence="8" type="ORF">RR48_11709</name>
</gene>
<dbReference type="SMART" id="SM00494">
    <property type="entry name" value="ChtBD2"/>
    <property type="match status" value="4"/>
</dbReference>
<evidence type="ECO:0000256" key="4">
    <source>
        <dbReference type="ARBA" id="ARBA00023157"/>
    </source>
</evidence>
<dbReference type="PANTHER" id="PTHR23301:SF110">
    <property type="entry name" value="LD43683P-RELATED"/>
    <property type="match status" value="1"/>
</dbReference>
<dbReference type="Proteomes" id="UP000053240">
    <property type="component" value="Unassembled WGS sequence"/>
</dbReference>
<dbReference type="InParanoid" id="A0A194QMB1"/>
<dbReference type="Pfam" id="PF01607">
    <property type="entry name" value="CBM_14"/>
    <property type="match status" value="4"/>
</dbReference>
<keyword evidence="1" id="KW-0147">Chitin-binding</keyword>
<dbReference type="STRING" id="76193.A0A194QMB1"/>
<evidence type="ECO:0000313" key="8">
    <source>
        <dbReference type="EMBL" id="KPJ06662.1"/>
    </source>
</evidence>
<dbReference type="InterPro" id="IPR002557">
    <property type="entry name" value="Chitin-bd_dom"/>
</dbReference>
<feature type="domain" description="Chitin-binding type-2" evidence="7">
    <location>
        <begin position="153"/>
        <end position="206"/>
    </location>
</feature>
<dbReference type="Gene3D" id="2.170.140.10">
    <property type="entry name" value="Chitin binding domain"/>
    <property type="match status" value="4"/>
</dbReference>
<dbReference type="GO" id="GO:0005576">
    <property type="term" value="C:extracellular region"/>
    <property type="evidence" value="ECO:0007669"/>
    <property type="project" value="InterPro"/>
</dbReference>
<feature type="signal peptide" evidence="6">
    <location>
        <begin position="1"/>
        <end position="16"/>
    </location>
</feature>
<protein>
    <submittedName>
        <fullName evidence="8">Chondroitin proteoglycan 2</fullName>
    </submittedName>
</protein>
<evidence type="ECO:0000256" key="6">
    <source>
        <dbReference type="SAM" id="SignalP"/>
    </source>
</evidence>
<evidence type="ECO:0000313" key="9">
    <source>
        <dbReference type="Proteomes" id="UP000053240"/>
    </source>
</evidence>
<accession>A0A194QMB1</accession>
<evidence type="ECO:0000256" key="5">
    <source>
        <dbReference type="ARBA" id="ARBA00023180"/>
    </source>
</evidence>
<evidence type="ECO:0000259" key="7">
    <source>
        <dbReference type="PROSITE" id="PS50940"/>
    </source>
</evidence>
<evidence type="ECO:0000256" key="3">
    <source>
        <dbReference type="ARBA" id="ARBA00022737"/>
    </source>
</evidence>
<dbReference type="PROSITE" id="PS50940">
    <property type="entry name" value="CHIT_BIND_II"/>
    <property type="match status" value="4"/>
</dbReference>
<keyword evidence="2 6" id="KW-0732">Signal</keyword>
<evidence type="ECO:0000256" key="2">
    <source>
        <dbReference type="ARBA" id="ARBA00022729"/>
    </source>
</evidence>
<evidence type="ECO:0000256" key="1">
    <source>
        <dbReference type="ARBA" id="ARBA00022669"/>
    </source>
</evidence>
<keyword evidence="5" id="KW-0325">Glycoprotein</keyword>